<dbReference type="CDD" id="cd03062">
    <property type="entry name" value="TRX_Fd_Sucrase"/>
    <property type="match status" value="1"/>
</dbReference>
<dbReference type="SUPFAM" id="SSF52833">
    <property type="entry name" value="Thioredoxin-like"/>
    <property type="match status" value="1"/>
</dbReference>
<evidence type="ECO:0000256" key="1">
    <source>
        <dbReference type="SAM" id="Phobius"/>
    </source>
</evidence>
<dbReference type="PANTHER" id="PTHR31902:SF14">
    <property type="entry name" value="ACTIN PATCHES DISTAL PROTEIN 1"/>
    <property type="match status" value="1"/>
</dbReference>
<reference evidence="2" key="1">
    <citation type="submission" date="2023-08" db="EMBL/GenBank/DDBJ databases">
        <authorList>
            <person name="Chen Y."/>
            <person name="Shah S."/>
            <person name="Dougan E. K."/>
            <person name="Thang M."/>
            <person name="Chan C."/>
        </authorList>
    </citation>
    <scope>NUCLEOTIDE SEQUENCE</scope>
</reference>
<dbReference type="Gene3D" id="3.40.30.10">
    <property type="entry name" value="Glutaredoxin"/>
    <property type="match status" value="1"/>
</dbReference>
<feature type="transmembrane region" description="Helical" evidence="1">
    <location>
        <begin position="239"/>
        <end position="257"/>
    </location>
</feature>
<keyword evidence="1" id="KW-0472">Membrane</keyword>
<keyword evidence="1" id="KW-0812">Transmembrane</keyword>
<evidence type="ECO:0000313" key="2">
    <source>
        <dbReference type="EMBL" id="CAJ1403100.1"/>
    </source>
</evidence>
<dbReference type="Proteomes" id="UP001178507">
    <property type="component" value="Unassembled WGS sequence"/>
</dbReference>
<proteinExistence type="predicted"/>
<comment type="caution">
    <text evidence="2">The sequence shown here is derived from an EMBL/GenBank/DDBJ whole genome shotgun (WGS) entry which is preliminary data.</text>
</comment>
<keyword evidence="3" id="KW-1185">Reference proteome</keyword>
<gene>
    <name evidence="2" type="ORF">EVOR1521_LOCUS25844</name>
</gene>
<dbReference type="Pfam" id="PF06999">
    <property type="entry name" value="Suc_Fer-like"/>
    <property type="match status" value="1"/>
</dbReference>
<dbReference type="EMBL" id="CAUJNA010003481">
    <property type="protein sequence ID" value="CAJ1403100.1"/>
    <property type="molecule type" value="Genomic_DNA"/>
</dbReference>
<dbReference type="InterPro" id="IPR009737">
    <property type="entry name" value="Aim32/Apd1-like"/>
</dbReference>
<accession>A0AA36N8N8</accession>
<sequence>MADMEVGFQRSEMNSEPLAGTMKPLEKHLFLTWGLATAWPEDPFDKTHAGTLPVDLDQALGKAKKEIKSKLRLTLVEREAGMEDGHVMLYPDGVQFDLGADGAKTQELVKYLKGEVSKGLRARDIEDATVFVCAHLQRDARCGHCGPELSKAAQSLVATGQVPKLNIRRCSHVGGHKYAGNVIVYGGDYGGHWYGYVTPQNLRRVLQGLEVKGRLWRGQVGLTEKEAMAQRRKQVLMDYLPAALTLALVAGVAYTWLRDRKR</sequence>
<name>A0AA36N8N8_9DINO</name>
<evidence type="ECO:0000313" key="3">
    <source>
        <dbReference type="Proteomes" id="UP001178507"/>
    </source>
</evidence>
<dbReference type="InterPro" id="IPR036249">
    <property type="entry name" value="Thioredoxin-like_sf"/>
</dbReference>
<keyword evidence="1" id="KW-1133">Transmembrane helix</keyword>
<protein>
    <submittedName>
        <fullName evidence="2">Uncharacterized protein</fullName>
    </submittedName>
</protein>
<organism evidence="2 3">
    <name type="scientific">Effrenium voratum</name>
    <dbReference type="NCBI Taxonomy" id="2562239"/>
    <lineage>
        <taxon>Eukaryota</taxon>
        <taxon>Sar</taxon>
        <taxon>Alveolata</taxon>
        <taxon>Dinophyceae</taxon>
        <taxon>Suessiales</taxon>
        <taxon>Symbiodiniaceae</taxon>
        <taxon>Effrenium</taxon>
    </lineage>
</organism>
<dbReference type="PANTHER" id="PTHR31902">
    <property type="entry name" value="ACTIN PATCHES DISTAL PROTEIN 1"/>
    <property type="match status" value="1"/>
</dbReference>
<dbReference type="AlphaFoldDB" id="A0AA36N8N8"/>